<accession>A0AAD5K853</accession>
<dbReference type="AlphaFoldDB" id="A0AAD5K853"/>
<dbReference type="InterPro" id="IPR036420">
    <property type="entry name" value="BRCT_dom_sf"/>
</dbReference>
<dbReference type="SUPFAM" id="SSF52113">
    <property type="entry name" value="BRCT domain"/>
    <property type="match status" value="1"/>
</dbReference>
<gene>
    <name evidence="2" type="ORF">BDA99DRAFT_540160</name>
</gene>
<dbReference type="EMBL" id="JAIXMP010000023">
    <property type="protein sequence ID" value="KAI9255247.1"/>
    <property type="molecule type" value="Genomic_DNA"/>
</dbReference>
<evidence type="ECO:0000313" key="2">
    <source>
        <dbReference type="EMBL" id="KAI9255247.1"/>
    </source>
</evidence>
<evidence type="ECO:0000259" key="1">
    <source>
        <dbReference type="PROSITE" id="PS50172"/>
    </source>
</evidence>
<dbReference type="PROSITE" id="PS50172">
    <property type="entry name" value="BRCT"/>
    <property type="match status" value="1"/>
</dbReference>
<dbReference type="Proteomes" id="UP001209540">
    <property type="component" value="Unassembled WGS sequence"/>
</dbReference>
<dbReference type="SUPFAM" id="SSF52047">
    <property type="entry name" value="RNI-like"/>
    <property type="match status" value="1"/>
</dbReference>
<keyword evidence="3" id="KW-1185">Reference proteome</keyword>
<reference evidence="2" key="2">
    <citation type="submission" date="2023-02" db="EMBL/GenBank/DDBJ databases">
        <authorList>
            <consortium name="DOE Joint Genome Institute"/>
            <person name="Mondo S.J."/>
            <person name="Chang Y."/>
            <person name="Wang Y."/>
            <person name="Ahrendt S."/>
            <person name="Andreopoulos W."/>
            <person name="Barry K."/>
            <person name="Beard J."/>
            <person name="Benny G.L."/>
            <person name="Blankenship S."/>
            <person name="Bonito G."/>
            <person name="Cuomo C."/>
            <person name="Desiro A."/>
            <person name="Gervers K.A."/>
            <person name="Hundley H."/>
            <person name="Kuo A."/>
            <person name="LaButti K."/>
            <person name="Lang B.F."/>
            <person name="Lipzen A."/>
            <person name="O'Donnell K."/>
            <person name="Pangilinan J."/>
            <person name="Reynolds N."/>
            <person name="Sandor L."/>
            <person name="Smith M.W."/>
            <person name="Tsang A."/>
            <person name="Grigoriev I.V."/>
            <person name="Stajich J.E."/>
            <person name="Spatafora J.W."/>
        </authorList>
    </citation>
    <scope>NUCLEOTIDE SEQUENCE</scope>
    <source>
        <strain evidence="2">RSA 2281</strain>
    </source>
</reference>
<evidence type="ECO:0000313" key="3">
    <source>
        <dbReference type="Proteomes" id="UP001209540"/>
    </source>
</evidence>
<proteinExistence type="predicted"/>
<dbReference type="InterPro" id="IPR001357">
    <property type="entry name" value="BRCT_dom"/>
</dbReference>
<name>A0AAD5K853_9FUNG</name>
<protein>
    <recommendedName>
        <fullName evidence="1">BRCT domain-containing protein</fullName>
    </recommendedName>
</protein>
<feature type="domain" description="BRCT" evidence="1">
    <location>
        <begin position="36"/>
        <end position="112"/>
    </location>
</feature>
<comment type="caution">
    <text evidence="2">The sequence shown here is derived from an EMBL/GenBank/DDBJ whole genome shotgun (WGS) entry which is preliminary data.</text>
</comment>
<reference evidence="2" key="1">
    <citation type="journal article" date="2022" name="IScience">
        <title>Evolution of zygomycete secretomes and the origins of terrestrial fungal ecologies.</title>
        <authorList>
            <person name="Chang Y."/>
            <person name="Wang Y."/>
            <person name="Mondo S."/>
            <person name="Ahrendt S."/>
            <person name="Andreopoulos W."/>
            <person name="Barry K."/>
            <person name="Beard J."/>
            <person name="Benny G.L."/>
            <person name="Blankenship S."/>
            <person name="Bonito G."/>
            <person name="Cuomo C."/>
            <person name="Desiro A."/>
            <person name="Gervers K.A."/>
            <person name="Hundley H."/>
            <person name="Kuo A."/>
            <person name="LaButti K."/>
            <person name="Lang B.F."/>
            <person name="Lipzen A."/>
            <person name="O'Donnell K."/>
            <person name="Pangilinan J."/>
            <person name="Reynolds N."/>
            <person name="Sandor L."/>
            <person name="Smith M.E."/>
            <person name="Tsang A."/>
            <person name="Grigoriev I.V."/>
            <person name="Stajich J.E."/>
            <person name="Spatafora J.W."/>
        </authorList>
    </citation>
    <scope>NUCLEOTIDE SEQUENCE</scope>
    <source>
        <strain evidence="2">RSA 2281</strain>
    </source>
</reference>
<dbReference type="SMART" id="SM00292">
    <property type="entry name" value="BRCT"/>
    <property type="match status" value="1"/>
</dbReference>
<sequence length="556" mass="63993">MADTLYQPLGSPAAIYPLPSSKFNSTTSFNMHINNKPAQYLSKHSIFISQNVYAKFHENVKQQIKKAGAKFEHNYDKTKTTIVIVNDISEKNYETASNNDKVTASVAWLYKTCFREKYFDPCMTFVDYPSPRGGVPGSFNKCNRFMTVQHMTAWVIQGYWIPRFLQLSISAPKLLELPLLQKAGDHLIPEMLCVKLIRDNKSTLRNLTIKSRPVFHTCYDPYIIFSSLSKCTLMESLSLKNVRLSWEKYNHQIGLSSTHRGSLDLFLSLTYLDIRYILSPQVRFTSCASDLDPIQEILRNCPRLKTFVTDGWNFPYGRIMAILQGYPSTLQSFIMEHAHSTNNRAILPPPGTTSSSIEEREQREQMEALYITGSDIVTALEHIGSSGQLNTLELRVCQKTYRCKFPRRYILTPPLVYENAISQYCQSARILIWHLLITGDTMDVFTASPNIQHLELICRKMIPSPNLKITDWAFFFYKMRERSLQILKIQGYKGATGKSTLHEIVEVATLEPLYLVNVHNRCFLTKALKELKKTQPSRHIRVMYNNEEIVVKDDEE</sequence>
<dbReference type="Gene3D" id="3.40.50.10190">
    <property type="entry name" value="BRCT domain"/>
    <property type="match status" value="1"/>
</dbReference>
<organism evidence="2 3">
    <name type="scientific">Phascolomyces articulosus</name>
    <dbReference type="NCBI Taxonomy" id="60185"/>
    <lineage>
        <taxon>Eukaryota</taxon>
        <taxon>Fungi</taxon>
        <taxon>Fungi incertae sedis</taxon>
        <taxon>Mucoromycota</taxon>
        <taxon>Mucoromycotina</taxon>
        <taxon>Mucoromycetes</taxon>
        <taxon>Mucorales</taxon>
        <taxon>Lichtheimiaceae</taxon>
        <taxon>Phascolomyces</taxon>
    </lineage>
</organism>